<accession>A0A835JRE6</accession>
<protein>
    <recommendedName>
        <fullName evidence="1">DUF2470 domain-containing protein</fullName>
    </recommendedName>
</protein>
<evidence type="ECO:0000313" key="2">
    <source>
        <dbReference type="EMBL" id="KAF9675088.1"/>
    </source>
</evidence>
<dbReference type="SUPFAM" id="SSF50475">
    <property type="entry name" value="FMN-binding split barrel"/>
    <property type="match status" value="1"/>
</dbReference>
<dbReference type="Pfam" id="PF10615">
    <property type="entry name" value="DUF2470"/>
    <property type="match status" value="1"/>
</dbReference>
<dbReference type="EMBL" id="JADGMS010000010">
    <property type="protein sequence ID" value="KAF9675088.1"/>
    <property type="molecule type" value="Genomic_DNA"/>
</dbReference>
<dbReference type="Gene3D" id="2.30.110.10">
    <property type="entry name" value="Electron Transport, Fmn-binding Protein, Chain A"/>
    <property type="match status" value="2"/>
</dbReference>
<evidence type="ECO:0000259" key="1">
    <source>
        <dbReference type="Pfam" id="PF10615"/>
    </source>
</evidence>
<name>A0A835JRE6_9ROSI</name>
<feature type="domain" description="DUF2470" evidence="1">
    <location>
        <begin position="310"/>
        <end position="378"/>
    </location>
</feature>
<dbReference type="InterPro" id="IPR037119">
    <property type="entry name" value="Haem_oxidase_HugZ-like_sf"/>
</dbReference>
<organism evidence="2 3">
    <name type="scientific">Salix dunnii</name>
    <dbReference type="NCBI Taxonomy" id="1413687"/>
    <lineage>
        <taxon>Eukaryota</taxon>
        <taxon>Viridiplantae</taxon>
        <taxon>Streptophyta</taxon>
        <taxon>Embryophyta</taxon>
        <taxon>Tracheophyta</taxon>
        <taxon>Spermatophyta</taxon>
        <taxon>Magnoliopsida</taxon>
        <taxon>eudicotyledons</taxon>
        <taxon>Gunneridae</taxon>
        <taxon>Pentapetalae</taxon>
        <taxon>rosids</taxon>
        <taxon>fabids</taxon>
        <taxon>Malpighiales</taxon>
        <taxon>Salicaceae</taxon>
        <taxon>Saliceae</taxon>
        <taxon>Salix</taxon>
    </lineage>
</organism>
<dbReference type="PANTHER" id="PTHR13343">
    <property type="entry name" value="CREG1 PROTEIN"/>
    <property type="match status" value="1"/>
</dbReference>
<dbReference type="PANTHER" id="PTHR13343:SF22">
    <property type="entry name" value="GLUTAMYL-TRNA REDUCTASE-BINDING PROTEIN, CHLOROPLASTIC"/>
    <property type="match status" value="1"/>
</dbReference>
<dbReference type="InterPro" id="IPR019595">
    <property type="entry name" value="DUF2470"/>
</dbReference>
<dbReference type="AlphaFoldDB" id="A0A835JRE6"/>
<dbReference type="Gene3D" id="3.20.180.10">
    <property type="entry name" value="PNP-oxidase-like"/>
    <property type="match status" value="1"/>
</dbReference>
<dbReference type="Proteomes" id="UP000657918">
    <property type="component" value="Unassembled WGS sequence"/>
</dbReference>
<sequence>MLLQNQSLTTHLPLPSFFLPKPTTTKSQQFTPLKQQNPLPQFSLKCSLSTVSAETPTHVVGSSNDKPFPAEVSRTIMELSSVGTLSTLTPDGWPWSVGVRFAVDDDGTPILCLSDSFRQFSVDRRSSLHVQLVQSGTRTRQCTIQGSLDKPEDTNVLKFLVELYTEMKTLKSYTHGPLKMFSSLSICSSMQPRAGFSAVCRNGAFWVGENGLAIKGADYFVAYLLWNISMAKHITAWKLADFDPYQHDLVHSMWKKRFGEEVKDELIYVVAMERVLQVEDFMEDGVWVSSSDYKNASPDPLRDFAEAFANEINDKNMEDVNRFCNVYVNLDFQVSEAKMIWVDRLGFDIRLWSPQKGTFDVRIPFPREVTDVKGAKSSFNGMSQLAWEGSWSLKNVMQKDNPMTVQHNVMSDAVKELMQGDQGKQARARAQEFGRMAWQDAEKGGSSDKKLDQLNECLILRREFQSFIVVLF</sequence>
<keyword evidence="3" id="KW-1185">Reference proteome</keyword>
<proteinExistence type="predicted"/>
<gene>
    <name evidence="2" type="ORF">SADUNF_Sadunf10G0195000</name>
</gene>
<dbReference type="InterPro" id="IPR012349">
    <property type="entry name" value="Split_barrel_FMN-bd"/>
</dbReference>
<comment type="caution">
    <text evidence="2">The sequence shown here is derived from an EMBL/GenBank/DDBJ whole genome shotgun (WGS) entry which is preliminary data.</text>
</comment>
<dbReference type="GO" id="GO:0009507">
    <property type="term" value="C:chloroplast"/>
    <property type="evidence" value="ECO:0007669"/>
    <property type="project" value="TreeGrafter"/>
</dbReference>
<evidence type="ECO:0000313" key="3">
    <source>
        <dbReference type="Proteomes" id="UP000657918"/>
    </source>
</evidence>
<reference evidence="2 3" key="1">
    <citation type="submission" date="2020-10" db="EMBL/GenBank/DDBJ databases">
        <title>Plant Genome Project.</title>
        <authorList>
            <person name="Zhang R.-G."/>
        </authorList>
    </citation>
    <scope>NUCLEOTIDE SEQUENCE [LARGE SCALE GENOMIC DNA]</scope>
    <source>
        <strain evidence="2">FAFU-HL-1</strain>
        <tissue evidence="2">Leaf</tissue>
    </source>
</reference>
<dbReference type="OrthoDB" id="2138282at2759"/>